<feature type="domain" description="PAS" evidence="2">
    <location>
        <begin position="505"/>
        <end position="551"/>
    </location>
</feature>
<dbReference type="Gene3D" id="3.20.20.450">
    <property type="entry name" value="EAL domain"/>
    <property type="match status" value="1"/>
</dbReference>
<dbReference type="InterPro" id="IPR003018">
    <property type="entry name" value="GAF"/>
</dbReference>
<dbReference type="EMBL" id="NMRN01000012">
    <property type="protein sequence ID" value="PAS93829.1"/>
    <property type="molecule type" value="Genomic_DNA"/>
</dbReference>
<evidence type="ECO:0000259" key="5">
    <source>
        <dbReference type="PROSITE" id="PS50887"/>
    </source>
</evidence>
<dbReference type="InterPro" id="IPR029016">
    <property type="entry name" value="GAF-like_dom_sf"/>
</dbReference>
<proteinExistence type="predicted"/>
<evidence type="ECO:0000313" key="8">
    <source>
        <dbReference type="Proteomes" id="UP000216107"/>
    </source>
</evidence>
<name>A0A272EUP9_9RHOO</name>
<dbReference type="InterPro" id="IPR001633">
    <property type="entry name" value="EAL_dom"/>
</dbReference>
<evidence type="ECO:0000313" key="9">
    <source>
        <dbReference type="Proteomes" id="UP000623509"/>
    </source>
</evidence>
<dbReference type="Pfam" id="PF01590">
    <property type="entry name" value="GAF"/>
    <property type="match status" value="1"/>
</dbReference>
<dbReference type="InterPro" id="IPR001610">
    <property type="entry name" value="PAC"/>
</dbReference>
<dbReference type="PROSITE" id="PS50113">
    <property type="entry name" value="PAC"/>
    <property type="match status" value="1"/>
</dbReference>
<dbReference type="SMART" id="SM00091">
    <property type="entry name" value="PAS"/>
    <property type="match status" value="2"/>
</dbReference>
<evidence type="ECO:0000313" key="7">
    <source>
        <dbReference type="EMBL" id="PAS93829.1"/>
    </source>
</evidence>
<dbReference type="Pfam" id="PF13426">
    <property type="entry name" value="PAS_9"/>
    <property type="match status" value="1"/>
</dbReference>
<comment type="caution">
    <text evidence="7">The sequence shown here is derived from an EMBL/GenBank/DDBJ whole genome shotgun (WGS) entry which is preliminary data.</text>
</comment>
<evidence type="ECO:0000259" key="3">
    <source>
        <dbReference type="PROSITE" id="PS50113"/>
    </source>
</evidence>
<dbReference type="Pfam" id="PF08448">
    <property type="entry name" value="PAS_4"/>
    <property type="match status" value="1"/>
</dbReference>
<dbReference type="Pfam" id="PF00563">
    <property type="entry name" value="EAL"/>
    <property type="match status" value="1"/>
</dbReference>
<dbReference type="SUPFAM" id="SSF55073">
    <property type="entry name" value="Nucleotide cyclase"/>
    <property type="match status" value="1"/>
</dbReference>
<sequence length="1067" mass="117389">MRPGLPRSGLALVIGVVGILVIGLMAWSHVSWDRAIQTSLVQLDSLNQSRAAVASAELLLERAVSSPTTANPEQLAGDLARALVFVRGMRSGEGTLAGMQGRQPFAALDAALQRYEQSLLDAGRQVQSRLRVPETVSPLDLRPQYAQVDAAAQAVEALLLRELSGLRQQQRMLDGLNILGAGLLYLVCIALLGLFQARNEAAYVSLVHSEAQLRAFAEAVPGMSFLLDRSGRYDGVYGSDDTLFGAPKESLLGRRLHDVLPLHLAERSVRLIVDALDSNEPRQIEYSLPVHGGLQHHFEGRICPLGDGSHVVWVSWDVSARWQAEQRVHVLKRLYEFLSNVNQAIVWSRDRDLLFSTICRTAVSIGGFGLAWVSWRNKGATGLDMVVRAGGEEIADETLGEVLKLEGGGPGSQVFFGGDVLLLDRLEPAGMPSWCTQALAGGLPAYAGIPLRDQNVVVGVLNLLGEEIDPQDAEELALLREVGIDISYAVTLFSREAQQREVEGCMRLFAAALESCQDGVMITDLDAQILYINRAFTRITGYEEADSVGQTPALLNSGRHSKAFYAEMWHQLKRVGAWQGEVWNRRKDGGLYAQWMSISTVQDLAGSTEHFVAVFTDITHLKETEEQLKHLAHFDPLTDLPNRMFLNAHLTHALELAKRQGQYLAVLFIDLDNFKHINDALGHAAGDELLIAVARRLGARLRRQDSLGRLGGDEFLLILEALNVPQDAALVAVDLLSALDEAVVLQSGHMLYVRVSIGISVYPDDGTDAAELIRQTDAAMYQAKRAGRSTYRFYTEALTAAANYRLELEARLRQAFDNDEFSLHFQPLINMADNSLLGAEVLVRLQPPGVEPISPATFIPLLEETGLIVKLGDWVTRKTCEQGRRWLDEGMNFGSLAINVSPLEIRRGEYAGRLRRVLKETGFPAEMLEIELTESGLMEQGPHSRGFLEELRAMGVRLSIDDFGTGYSSLAYLRHMPVDKLKIDRRFITEIPANLADAKLAATIIAMARSLNIKVLAEGVETESQLAFLKEQGCDACQGYLFSPPLSAADFVLRYLTNSLPKSEPAQ</sequence>
<dbReference type="EMBL" id="MDUX01000006">
    <property type="protein sequence ID" value="KAF7600343.1"/>
    <property type="molecule type" value="Genomic_DNA"/>
</dbReference>
<feature type="domain" description="EAL" evidence="4">
    <location>
        <begin position="805"/>
        <end position="1059"/>
    </location>
</feature>
<dbReference type="Proteomes" id="UP000623509">
    <property type="component" value="Unassembled WGS sequence"/>
</dbReference>
<dbReference type="NCBIfam" id="TIGR00254">
    <property type="entry name" value="GGDEF"/>
    <property type="match status" value="1"/>
</dbReference>
<dbReference type="NCBIfam" id="TIGR00229">
    <property type="entry name" value="sensory_box"/>
    <property type="match status" value="2"/>
</dbReference>
<dbReference type="CDD" id="cd01949">
    <property type="entry name" value="GGDEF"/>
    <property type="match status" value="1"/>
</dbReference>
<dbReference type="GO" id="GO:0003824">
    <property type="term" value="F:catalytic activity"/>
    <property type="evidence" value="ECO:0007669"/>
    <property type="project" value="UniProtKB-ARBA"/>
</dbReference>
<dbReference type="SMART" id="SM00052">
    <property type="entry name" value="EAL"/>
    <property type="match status" value="1"/>
</dbReference>
<dbReference type="InterPro" id="IPR043128">
    <property type="entry name" value="Rev_trsase/Diguanyl_cyclase"/>
</dbReference>
<keyword evidence="1" id="KW-1133">Transmembrane helix</keyword>
<evidence type="ECO:0000259" key="2">
    <source>
        <dbReference type="PROSITE" id="PS50112"/>
    </source>
</evidence>
<dbReference type="Gene3D" id="3.30.450.40">
    <property type="match status" value="1"/>
</dbReference>
<dbReference type="Gene3D" id="3.30.70.270">
    <property type="match status" value="1"/>
</dbReference>
<keyword evidence="9" id="KW-1185">Reference proteome</keyword>
<dbReference type="InterPro" id="IPR013656">
    <property type="entry name" value="PAS_4"/>
</dbReference>
<dbReference type="InterPro" id="IPR000700">
    <property type="entry name" value="PAS-assoc_C"/>
</dbReference>
<evidence type="ECO:0000256" key="1">
    <source>
        <dbReference type="SAM" id="Phobius"/>
    </source>
</evidence>
<dbReference type="PROSITE" id="PS50887">
    <property type="entry name" value="GGDEF"/>
    <property type="match status" value="1"/>
</dbReference>
<dbReference type="SMART" id="SM00267">
    <property type="entry name" value="GGDEF"/>
    <property type="match status" value="1"/>
</dbReference>
<feature type="transmembrane region" description="Helical" evidence="1">
    <location>
        <begin position="6"/>
        <end position="27"/>
    </location>
</feature>
<dbReference type="SUPFAM" id="SSF141868">
    <property type="entry name" value="EAL domain-like"/>
    <property type="match status" value="1"/>
</dbReference>
<dbReference type="RefSeq" id="WP_095523420.1">
    <property type="nucleotide sequence ID" value="NZ_MDUX01000006.1"/>
</dbReference>
<accession>A0A272EUP9</accession>
<feature type="domain" description="PAC" evidence="3">
    <location>
        <begin position="578"/>
        <end position="630"/>
    </location>
</feature>
<evidence type="ECO:0000259" key="4">
    <source>
        <dbReference type="PROSITE" id="PS50883"/>
    </source>
</evidence>
<dbReference type="InterPro" id="IPR029787">
    <property type="entry name" value="Nucleotide_cyclase"/>
</dbReference>
<dbReference type="FunFam" id="3.30.70.270:FF:000001">
    <property type="entry name" value="Diguanylate cyclase domain protein"/>
    <property type="match status" value="1"/>
</dbReference>
<feature type="domain" description="GGDEF" evidence="5">
    <location>
        <begin position="662"/>
        <end position="796"/>
    </location>
</feature>
<dbReference type="PANTHER" id="PTHR44757">
    <property type="entry name" value="DIGUANYLATE CYCLASE DGCP"/>
    <property type="match status" value="1"/>
</dbReference>
<protein>
    <submittedName>
        <fullName evidence="7">Bifunctional diguanylate cyclase/phosphodiesterase</fullName>
    </submittedName>
</protein>
<dbReference type="SUPFAM" id="SSF55785">
    <property type="entry name" value="PYP-like sensor domain (PAS domain)"/>
    <property type="match status" value="2"/>
</dbReference>
<evidence type="ECO:0000313" key="6">
    <source>
        <dbReference type="EMBL" id="KAF7600343.1"/>
    </source>
</evidence>
<dbReference type="CDD" id="cd00130">
    <property type="entry name" value="PAS"/>
    <property type="match status" value="1"/>
</dbReference>
<organism evidence="7 8">
    <name type="scientific">Candidatus Dactylopiibacterium carminicum</name>
    <dbReference type="NCBI Taxonomy" id="857335"/>
    <lineage>
        <taxon>Bacteria</taxon>
        <taxon>Pseudomonadati</taxon>
        <taxon>Pseudomonadota</taxon>
        <taxon>Betaproteobacteria</taxon>
        <taxon>Rhodocyclales</taxon>
        <taxon>Rhodocyclaceae</taxon>
        <taxon>Candidatus Dactylopiibacterium</taxon>
    </lineage>
</organism>
<dbReference type="PROSITE" id="PS50883">
    <property type="entry name" value="EAL"/>
    <property type="match status" value="1"/>
</dbReference>
<dbReference type="Gene3D" id="3.30.450.20">
    <property type="entry name" value="PAS domain"/>
    <property type="match status" value="2"/>
</dbReference>
<dbReference type="InterPro" id="IPR052155">
    <property type="entry name" value="Biofilm_reg_signaling"/>
</dbReference>
<dbReference type="InterPro" id="IPR000160">
    <property type="entry name" value="GGDEF_dom"/>
</dbReference>
<reference evidence="7 8" key="2">
    <citation type="submission" date="2017-07" db="EMBL/GenBank/DDBJ databases">
        <title>Candidatus Dactylopiibacterium carminicum, a nitrogen-fixing symbiont of the cochineal insect Dactylopius coccus and Dactylopius opuntiae (Hemiptera: Coccoidea: Dactylopiidae).</title>
        <authorList>
            <person name="Vera A."/>
        </authorList>
    </citation>
    <scope>NUCLEOTIDE SEQUENCE [LARGE SCALE GENOMIC DNA]</scope>
    <source>
        <strain evidence="7 8">NFDCM</strain>
    </source>
</reference>
<dbReference type="OrthoDB" id="9813903at2"/>
<gene>
    <name evidence="6" type="ORF">BGI27_02900</name>
    <name evidence="7" type="ORF">CGU29_06225</name>
</gene>
<dbReference type="InterPro" id="IPR035965">
    <property type="entry name" value="PAS-like_dom_sf"/>
</dbReference>
<reference evidence="6 9" key="1">
    <citation type="submission" date="2016-08" db="EMBL/GenBank/DDBJ databases">
        <title>Candidatus Dactylopiibacterium carminicum genome sequence.</title>
        <authorList>
            <person name="Ramirez-Puebla S.T."/>
            <person name="Ormeno-Orrillo E."/>
            <person name="Vera-Ponce De Leon A."/>
            <person name="Luis L."/>
            <person name="Sanchez-Flores A."/>
            <person name="Monica R."/>
            <person name="Martinez-Romero E."/>
        </authorList>
    </citation>
    <scope>NUCLEOTIDE SEQUENCE [LARGE SCALE GENOMIC DNA]</scope>
    <source>
        <strain evidence="6">END1</strain>
    </source>
</reference>
<feature type="domain" description="PAS" evidence="2">
    <location>
        <begin position="209"/>
        <end position="279"/>
    </location>
</feature>
<feature type="transmembrane region" description="Helical" evidence="1">
    <location>
        <begin position="176"/>
        <end position="195"/>
    </location>
</feature>
<dbReference type="Pfam" id="PF00990">
    <property type="entry name" value="GGDEF"/>
    <property type="match status" value="1"/>
</dbReference>
<dbReference type="InterPro" id="IPR000014">
    <property type="entry name" value="PAS"/>
</dbReference>
<dbReference type="PROSITE" id="PS50112">
    <property type="entry name" value="PAS"/>
    <property type="match status" value="2"/>
</dbReference>
<keyword evidence="1" id="KW-0812">Transmembrane</keyword>
<dbReference type="SMART" id="SM00086">
    <property type="entry name" value="PAC"/>
    <property type="match status" value="1"/>
</dbReference>
<keyword evidence="1" id="KW-0472">Membrane</keyword>
<dbReference type="AlphaFoldDB" id="A0A272EUP9"/>
<dbReference type="Proteomes" id="UP000216107">
    <property type="component" value="Unassembled WGS sequence"/>
</dbReference>
<dbReference type="CDD" id="cd01948">
    <property type="entry name" value="EAL"/>
    <property type="match status" value="1"/>
</dbReference>
<dbReference type="SUPFAM" id="SSF55781">
    <property type="entry name" value="GAF domain-like"/>
    <property type="match status" value="1"/>
</dbReference>
<dbReference type="InterPro" id="IPR035919">
    <property type="entry name" value="EAL_sf"/>
</dbReference>
<dbReference type="PANTHER" id="PTHR44757:SF2">
    <property type="entry name" value="BIOFILM ARCHITECTURE MAINTENANCE PROTEIN MBAA"/>
    <property type="match status" value="1"/>
</dbReference>